<evidence type="ECO:0000313" key="2">
    <source>
        <dbReference type="EMBL" id="MFC5418138.1"/>
    </source>
</evidence>
<feature type="region of interest" description="Disordered" evidence="1">
    <location>
        <begin position="50"/>
        <end position="73"/>
    </location>
</feature>
<evidence type="ECO:0008006" key="4">
    <source>
        <dbReference type="Google" id="ProtNLM"/>
    </source>
</evidence>
<sequence length="115" mass="12393">MAAYAQRGGVRERQLQVRHDAAERGLEVTRPLDVLTVPRGPAEFERELIKAPTGEGRSLAKARGQPMGRPGALTRHQPDEALQALDAGTATQAVLARRFDVTQATISRLARTAAA</sequence>
<keyword evidence="3" id="KW-1185">Reference proteome</keyword>
<comment type="caution">
    <text evidence="2">The sequence shown here is derived from an EMBL/GenBank/DDBJ whole genome shotgun (WGS) entry which is preliminary data.</text>
</comment>
<gene>
    <name evidence="2" type="ORF">ACFPOB_01015</name>
</gene>
<dbReference type="Proteomes" id="UP001596053">
    <property type="component" value="Unassembled WGS sequence"/>
</dbReference>
<evidence type="ECO:0000313" key="3">
    <source>
        <dbReference type="Proteomes" id="UP001596053"/>
    </source>
</evidence>
<proteinExistence type="predicted"/>
<dbReference type="EMBL" id="JBHSLW010000003">
    <property type="protein sequence ID" value="MFC5418138.1"/>
    <property type="molecule type" value="Genomic_DNA"/>
</dbReference>
<reference evidence="3" key="1">
    <citation type="journal article" date="2019" name="Int. J. Syst. Evol. Microbiol.">
        <title>The Global Catalogue of Microorganisms (GCM) 10K type strain sequencing project: providing services to taxonomists for standard genome sequencing and annotation.</title>
        <authorList>
            <consortium name="The Broad Institute Genomics Platform"/>
            <consortium name="The Broad Institute Genome Sequencing Center for Infectious Disease"/>
            <person name="Wu L."/>
            <person name="Ma J."/>
        </authorList>
    </citation>
    <scope>NUCLEOTIDE SEQUENCE [LARGE SCALE GENOMIC DNA]</scope>
    <source>
        <strain evidence="3">NCAIM B.01391</strain>
    </source>
</reference>
<name>A0ABW0IIN1_9HYPH</name>
<accession>A0ABW0IIN1</accession>
<protein>
    <recommendedName>
        <fullName evidence="4">Resolvase HTH domain-containing protein</fullName>
    </recommendedName>
</protein>
<evidence type="ECO:0000256" key="1">
    <source>
        <dbReference type="SAM" id="MobiDB-lite"/>
    </source>
</evidence>
<organism evidence="2 3">
    <name type="scientific">Bosea eneae</name>
    <dbReference type="NCBI Taxonomy" id="151454"/>
    <lineage>
        <taxon>Bacteria</taxon>
        <taxon>Pseudomonadati</taxon>
        <taxon>Pseudomonadota</taxon>
        <taxon>Alphaproteobacteria</taxon>
        <taxon>Hyphomicrobiales</taxon>
        <taxon>Boseaceae</taxon>
        <taxon>Bosea</taxon>
    </lineage>
</organism>